<sequence>MKTFWIMDSTHPCTELLLDVSRIREYLEGAGFSEIKQPRGADLIVIATCAYNQEHEQDAIDAIKKVREIASSDTKVIVTGCLSRINPELYSSICSYDALPPMELERMDQLIPSSHSISEIVPNSVRMSDYARNPLFMKGITLKRFFRRMQLMFPGISIPVWLDTVPMDDWFFIRGSTGCTGTCSYCAIKRARGQARSTSIESVVSQVEQAVMNGYREISLAGDDMGCYGVDTGSSLAELLNEILRVSGDFTVNIRFIEPLWLLSGLPDLYPHFKSGRITSFCVPLQSGSQKILNSMNRKYDIREALAGINYVLEKTAVRSISSIVMVGFPSETRDDFRLSMQLLDKCGASLYQILKYEGRPGTASEAMEPKISEVVKSDRQKRFAMKMKLMKFSGFSSGAADFIVQRIMGEIQ</sequence>
<evidence type="ECO:0000259" key="3">
    <source>
        <dbReference type="PROSITE" id="PS51918"/>
    </source>
</evidence>
<gene>
    <name evidence="4" type="ORF">CVV64_10185</name>
</gene>
<dbReference type="InterPro" id="IPR058240">
    <property type="entry name" value="rSAM_sf"/>
</dbReference>
<evidence type="ECO:0000313" key="5">
    <source>
        <dbReference type="Proteomes" id="UP000233256"/>
    </source>
</evidence>
<dbReference type="Gene3D" id="3.80.30.20">
    <property type="entry name" value="tm_1862 like domain"/>
    <property type="match status" value="1"/>
</dbReference>
<organism evidence="4 5">
    <name type="scientific">Candidatus Wallbacteria bacterium HGW-Wallbacteria-1</name>
    <dbReference type="NCBI Taxonomy" id="2013854"/>
    <lineage>
        <taxon>Bacteria</taxon>
        <taxon>Candidatus Walliibacteriota</taxon>
    </lineage>
</organism>
<evidence type="ECO:0000313" key="4">
    <source>
        <dbReference type="EMBL" id="PKK90326.1"/>
    </source>
</evidence>
<dbReference type="Proteomes" id="UP000233256">
    <property type="component" value="Unassembled WGS sequence"/>
</dbReference>
<keyword evidence="1" id="KW-0808">Transferase</keyword>
<dbReference type="GO" id="GO:0051539">
    <property type="term" value="F:4 iron, 4 sulfur cluster binding"/>
    <property type="evidence" value="ECO:0007669"/>
    <property type="project" value="UniProtKB-KW"/>
</dbReference>
<dbReference type="SFLD" id="SFLDS00029">
    <property type="entry name" value="Radical_SAM"/>
    <property type="match status" value="1"/>
</dbReference>
<dbReference type="InterPro" id="IPR023404">
    <property type="entry name" value="rSAM_horseshoe"/>
</dbReference>
<dbReference type="InterPro" id="IPR013848">
    <property type="entry name" value="Methylthiotransferase_N"/>
</dbReference>
<feature type="domain" description="Radical SAM core" evidence="3">
    <location>
        <begin position="165"/>
        <end position="397"/>
    </location>
</feature>
<dbReference type="PROSITE" id="PS51449">
    <property type="entry name" value="MTTASE_N"/>
    <property type="match status" value="1"/>
</dbReference>
<reference evidence="4 5" key="1">
    <citation type="journal article" date="2017" name="ISME J.">
        <title>Potential for microbial H2 and metal transformations associated with novel bacteria and archaea in deep terrestrial subsurface sediments.</title>
        <authorList>
            <person name="Hernsdorf A.W."/>
            <person name="Amano Y."/>
            <person name="Miyakawa K."/>
            <person name="Ise K."/>
            <person name="Suzuki Y."/>
            <person name="Anantharaman K."/>
            <person name="Probst A."/>
            <person name="Burstein D."/>
            <person name="Thomas B.C."/>
            <person name="Banfield J.F."/>
        </authorList>
    </citation>
    <scope>NUCLEOTIDE SEQUENCE [LARGE SCALE GENOMIC DNA]</scope>
    <source>
        <strain evidence="4">HGW-Wallbacteria-1</strain>
    </source>
</reference>
<dbReference type="SMART" id="SM00729">
    <property type="entry name" value="Elp3"/>
    <property type="match status" value="1"/>
</dbReference>
<evidence type="ECO:0000259" key="2">
    <source>
        <dbReference type="PROSITE" id="PS51449"/>
    </source>
</evidence>
<dbReference type="InterPro" id="IPR006638">
    <property type="entry name" value="Elp3/MiaA/NifB-like_rSAM"/>
</dbReference>
<dbReference type="Gene3D" id="3.40.50.12160">
    <property type="entry name" value="Methylthiotransferase, N-terminal domain"/>
    <property type="match status" value="1"/>
</dbReference>
<dbReference type="PANTHER" id="PTHR11918:SF45">
    <property type="entry name" value="THREONYLCARBAMOYLADENOSINE TRNA METHYLTHIOTRANSFERASE"/>
    <property type="match status" value="1"/>
</dbReference>
<dbReference type="GO" id="GO:0046872">
    <property type="term" value="F:metal ion binding"/>
    <property type="evidence" value="ECO:0007669"/>
    <property type="project" value="UniProtKB-KW"/>
</dbReference>
<feature type="domain" description="MTTase N-terminal" evidence="2">
    <location>
        <begin position="4"/>
        <end position="116"/>
    </location>
</feature>
<dbReference type="InterPro" id="IPR038135">
    <property type="entry name" value="Methylthiotransferase_N_sf"/>
</dbReference>
<name>A0A2N1PPR5_9BACT</name>
<comment type="caution">
    <text evidence="4">The sequence shown here is derived from an EMBL/GenBank/DDBJ whole genome shotgun (WGS) entry which is preliminary data.</text>
</comment>
<accession>A0A2N1PPR5</accession>
<dbReference type="SUPFAM" id="SSF102114">
    <property type="entry name" value="Radical SAM enzymes"/>
    <property type="match status" value="1"/>
</dbReference>
<dbReference type="EMBL" id="PGXC01000006">
    <property type="protein sequence ID" value="PKK90326.1"/>
    <property type="molecule type" value="Genomic_DNA"/>
</dbReference>
<dbReference type="InterPro" id="IPR007197">
    <property type="entry name" value="rSAM"/>
</dbReference>
<protein>
    <submittedName>
        <fullName evidence="4">Uncharacterized protein</fullName>
    </submittedName>
</protein>
<dbReference type="SFLD" id="SFLDG01082">
    <property type="entry name" value="B12-binding_domain_containing"/>
    <property type="match status" value="1"/>
</dbReference>
<dbReference type="PANTHER" id="PTHR11918">
    <property type="entry name" value="RADICAL SAM PROTEINS"/>
    <property type="match status" value="1"/>
</dbReference>
<dbReference type="Pfam" id="PF00919">
    <property type="entry name" value="UPF0004"/>
    <property type="match status" value="1"/>
</dbReference>
<dbReference type="GO" id="GO:0035598">
    <property type="term" value="F:tRNA (N(6)-L-threonylcarbamoyladenosine(37)-C(2))-methylthiotransferase activity"/>
    <property type="evidence" value="ECO:0007669"/>
    <property type="project" value="TreeGrafter"/>
</dbReference>
<dbReference type="PROSITE" id="PS51918">
    <property type="entry name" value="RADICAL_SAM"/>
    <property type="match status" value="1"/>
</dbReference>
<dbReference type="Pfam" id="PF04055">
    <property type="entry name" value="Radical_SAM"/>
    <property type="match status" value="1"/>
</dbReference>
<evidence type="ECO:0000256" key="1">
    <source>
        <dbReference type="ARBA" id="ARBA00022679"/>
    </source>
</evidence>
<dbReference type="AlphaFoldDB" id="A0A2N1PPR5"/>
<proteinExistence type="predicted"/>